<dbReference type="Gene3D" id="1.20.120.1910">
    <property type="entry name" value="Cysteine-tRNA ligase, C-terminal anti-codon recognition domain"/>
    <property type="match status" value="1"/>
</dbReference>
<keyword evidence="10" id="KW-0862">Zinc</keyword>
<evidence type="ECO:0000256" key="12">
    <source>
        <dbReference type="ARBA" id="ARBA00022917"/>
    </source>
</evidence>
<dbReference type="SMART" id="SM00840">
    <property type="entry name" value="DALR_2"/>
    <property type="match status" value="1"/>
</dbReference>
<dbReference type="GO" id="GO:0006423">
    <property type="term" value="P:cysteinyl-tRNA aminoacylation"/>
    <property type="evidence" value="ECO:0007669"/>
    <property type="project" value="InterPro"/>
</dbReference>
<reference evidence="16" key="1">
    <citation type="submission" date="2018-05" db="EMBL/GenBank/DDBJ databases">
        <authorList>
            <person name="Lanie J.A."/>
            <person name="Ng W.-L."/>
            <person name="Kazmierczak K.M."/>
            <person name="Andrzejewski T.M."/>
            <person name="Davidsen T.M."/>
            <person name="Wayne K.J."/>
            <person name="Tettelin H."/>
            <person name="Glass J.I."/>
            <person name="Rusch D."/>
            <person name="Podicherti R."/>
            <person name="Tsui H.-C.T."/>
            <person name="Winkler M.E."/>
        </authorList>
    </citation>
    <scope>NUCLEOTIDE SEQUENCE</scope>
</reference>
<dbReference type="PANTHER" id="PTHR10890:SF3">
    <property type="entry name" value="CYSTEINE--TRNA LIGASE, CYTOPLASMIC"/>
    <property type="match status" value="1"/>
</dbReference>
<dbReference type="InterPro" id="IPR024909">
    <property type="entry name" value="Cys-tRNA/MSH_ligase"/>
</dbReference>
<evidence type="ECO:0000256" key="5">
    <source>
        <dbReference type="ARBA" id="ARBA00014738"/>
    </source>
</evidence>
<dbReference type="GO" id="GO:0046872">
    <property type="term" value="F:metal ion binding"/>
    <property type="evidence" value="ECO:0007669"/>
    <property type="project" value="UniProtKB-KW"/>
</dbReference>
<dbReference type="GO" id="GO:0004817">
    <property type="term" value="F:cysteine-tRNA ligase activity"/>
    <property type="evidence" value="ECO:0007669"/>
    <property type="project" value="UniProtKB-EC"/>
</dbReference>
<evidence type="ECO:0000256" key="6">
    <source>
        <dbReference type="ARBA" id="ARBA00022490"/>
    </source>
</evidence>
<dbReference type="GO" id="GO:0005524">
    <property type="term" value="F:ATP binding"/>
    <property type="evidence" value="ECO:0007669"/>
    <property type="project" value="UniProtKB-KW"/>
</dbReference>
<keyword evidence="13" id="KW-0030">Aminoacyl-tRNA synthetase</keyword>
<sequence length="406" mass="45846">VLSRYLEYRGFKVRKVQNFTDVDDKVINRARTDGISTEEVTEKYIRSFFRSIDGLNVQRATVHPRATEDMPEIIELINRLVDGGSAYASNGSVYYRVRDKADYGKLSGQNIDEMLEGSRHELEDGKKDPADFALWKAVKPDEPQWKSPWGPGRPGWHIECSAMAFKHLGEQIDIHGGGLDLIFPHHENEIAQSESASGAIPFSKIWMHNGLLRTSGATMSKSLGNAFNVNAALEEYSSDAIRLWILQSHYRTNPLLDKKLIATAERSMRRIRQTVDIESNDSEHPVDFRSYDRRFIEAMDDDLNTPKALAAVFDLCREINRGRDNKMDVSGAVETVRRLTGVLGLRLEVPPKKAGLNDQEVEALVQARKDARDDKRWDEADTLRDQLAAAGISISDTGEDTVWSRD</sequence>
<evidence type="ECO:0000256" key="11">
    <source>
        <dbReference type="ARBA" id="ARBA00022840"/>
    </source>
</evidence>
<keyword evidence="11" id="KW-0067">ATP-binding</keyword>
<keyword evidence="6" id="KW-0963">Cytoplasm</keyword>
<accession>A0A381R5I4</accession>
<dbReference type="InterPro" id="IPR009080">
    <property type="entry name" value="tRNAsynth_Ia_anticodon-bd"/>
</dbReference>
<dbReference type="PRINTS" id="PR00983">
    <property type="entry name" value="TRNASYNTHCYS"/>
</dbReference>
<dbReference type="Pfam" id="PF01406">
    <property type="entry name" value="tRNA-synt_1e"/>
    <property type="match status" value="1"/>
</dbReference>
<dbReference type="Gene3D" id="3.40.50.620">
    <property type="entry name" value="HUPs"/>
    <property type="match status" value="1"/>
</dbReference>
<keyword evidence="12" id="KW-0648">Protein biosynthesis</keyword>
<feature type="non-terminal residue" evidence="16">
    <location>
        <position position="1"/>
    </location>
</feature>
<comment type="similarity">
    <text evidence="3">Belongs to the class-I aminoacyl-tRNA synthetase family.</text>
</comment>
<dbReference type="SUPFAM" id="SSF47323">
    <property type="entry name" value="Anticodon-binding domain of a subclass of class I aminoacyl-tRNA synthetases"/>
    <property type="match status" value="1"/>
</dbReference>
<evidence type="ECO:0000256" key="1">
    <source>
        <dbReference type="ARBA" id="ARBA00001947"/>
    </source>
</evidence>
<dbReference type="EMBL" id="UINC01001700">
    <property type="protein sequence ID" value="SUZ86790.1"/>
    <property type="molecule type" value="Genomic_DNA"/>
</dbReference>
<dbReference type="PANTHER" id="PTHR10890">
    <property type="entry name" value="CYSTEINYL-TRNA SYNTHETASE"/>
    <property type="match status" value="1"/>
</dbReference>
<organism evidence="16">
    <name type="scientific">marine metagenome</name>
    <dbReference type="NCBI Taxonomy" id="408172"/>
    <lineage>
        <taxon>unclassified sequences</taxon>
        <taxon>metagenomes</taxon>
        <taxon>ecological metagenomes</taxon>
    </lineage>
</organism>
<dbReference type="InterPro" id="IPR056411">
    <property type="entry name" value="CysS_C"/>
</dbReference>
<dbReference type="InterPro" id="IPR015273">
    <property type="entry name" value="Cys-tRNA-synt_Ia_DALR"/>
</dbReference>
<protein>
    <recommendedName>
        <fullName evidence="5">Cysteine--tRNA ligase</fullName>
        <ecNumber evidence="4">6.1.1.16</ecNumber>
    </recommendedName>
    <alternativeName>
        <fullName evidence="14">Cysteinyl-tRNA synthetase</fullName>
    </alternativeName>
</protein>
<evidence type="ECO:0000256" key="9">
    <source>
        <dbReference type="ARBA" id="ARBA00022741"/>
    </source>
</evidence>
<evidence type="ECO:0000256" key="7">
    <source>
        <dbReference type="ARBA" id="ARBA00022598"/>
    </source>
</evidence>
<dbReference type="HAMAP" id="MF_00041">
    <property type="entry name" value="Cys_tRNA_synth"/>
    <property type="match status" value="1"/>
</dbReference>
<evidence type="ECO:0000256" key="4">
    <source>
        <dbReference type="ARBA" id="ARBA00012832"/>
    </source>
</evidence>
<dbReference type="SUPFAM" id="SSF52374">
    <property type="entry name" value="Nucleotidylyl transferase"/>
    <property type="match status" value="1"/>
</dbReference>
<evidence type="ECO:0000256" key="3">
    <source>
        <dbReference type="ARBA" id="ARBA00005594"/>
    </source>
</evidence>
<dbReference type="InterPro" id="IPR014729">
    <property type="entry name" value="Rossmann-like_a/b/a_fold"/>
</dbReference>
<dbReference type="InterPro" id="IPR015803">
    <property type="entry name" value="Cys-tRNA-ligase"/>
</dbReference>
<evidence type="ECO:0000256" key="2">
    <source>
        <dbReference type="ARBA" id="ARBA00004496"/>
    </source>
</evidence>
<proteinExistence type="inferred from homology"/>
<keyword evidence="8" id="KW-0479">Metal-binding</keyword>
<dbReference type="NCBIfam" id="TIGR00435">
    <property type="entry name" value="cysS"/>
    <property type="match status" value="1"/>
</dbReference>
<gene>
    <name evidence="16" type="ORF">METZ01_LOCUS39644</name>
</gene>
<evidence type="ECO:0000256" key="13">
    <source>
        <dbReference type="ARBA" id="ARBA00023146"/>
    </source>
</evidence>
<evidence type="ECO:0000256" key="8">
    <source>
        <dbReference type="ARBA" id="ARBA00022723"/>
    </source>
</evidence>
<keyword evidence="7" id="KW-0436">Ligase</keyword>
<dbReference type="GO" id="GO:0005829">
    <property type="term" value="C:cytosol"/>
    <property type="evidence" value="ECO:0007669"/>
    <property type="project" value="TreeGrafter"/>
</dbReference>
<comment type="cofactor">
    <cofactor evidence="1">
        <name>Zn(2+)</name>
        <dbReference type="ChEBI" id="CHEBI:29105"/>
    </cofactor>
</comment>
<dbReference type="EC" id="6.1.1.16" evidence="4"/>
<dbReference type="InterPro" id="IPR032678">
    <property type="entry name" value="tRNA-synt_1_cat_dom"/>
</dbReference>
<comment type="subcellular location">
    <subcellularLocation>
        <location evidence="2">Cytoplasm</location>
    </subcellularLocation>
</comment>
<feature type="domain" description="Cysteinyl-tRNA synthetase class Ia DALR" evidence="15">
    <location>
        <begin position="294"/>
        <end position="356"/>
    </location>
</feature>
<evidence type="ECO:0000313" key="16">
    <source>
        <dbReference type="EMBL" id="SUZ86790.1"/>
    </source>
</evidence>
<dbReference type="Pfam" id="PF09190">
    <property type="entry name" value="DALR_2"/>
    <property type="match status" value="1"/>
</dbReference>
<evidence type="ECO:0000256" key="10">
    <source>
        <dbReference type="ARBA" id="ARBA00022833"/>
    </source>
</evidence>
<dbReference type="AlphaFoldDB" id="A0A381R5I4"/>
<dbReference type="Pfam" id="PF23493">
    <property type="entry name" value="CysS_C"/>
    <property type="match status" value="1"/>
</dbReference>
<keyword evidence="9" id="KW-0547">Nucleotide-binding</keyword>
<evidence type="ECO:0000256" key="14">
    <source>
        <dbReference type="ARBA" id="ARBA00031499"/>
    </source>
</evidence>
<evidence type="ECO:0000259" key="15">
    <source>
        <dbReference type="SMART" id="SM00840"/>
    </source>
</evidence>
<name>A0A381R5I4_9ZZZZ</name>